<dbReference type="EMBL" id="BMJB01000002">
    <property type="protein sequence ID" value="GGA74488.1"/>
    <property type="molecule type" value="Genomic_DNA"/>
</dbReference>
<reference evidence="5" key="2">
    <citation type="submission" date="2020-09" db="EMBL/GenBank/DDBJ databases">
        <authorList>
            <person name="Sun Q."/>
            <person name="Zhou Y."/>
        </authorList>
    </citation>
    <scope>NUCLEOTIDE SEQUENCE</scope>
    <source>
        <strain evidence="5">CGMCC 1.15447</strain>
    </source>
</reference>
<dbReference type="InterPro" id="IPR031100">
    <property type="entry name" value="LOG_fam"/>
</dbReference>
<protein>
    <recommendedName>
        <fullName evidence="3">AMP nucleosidase</fullName>
        <ecNumber evidence="2">3.2.2.4</ecNumber>
    </recommendedName>
    <alternativeName>
        <fullName evidence="3">AMP nucleosidase</fullName>
    </alternativeName>
</protein>
<dbReference type="RefSeq" id="WP_188760086.1">
    <property type="nucleotide sequence ID" value="NZ_BMJB01000002.1"/>
</dbReference>
<evidence type="ECO:0000256" key="2">
    <source>
        <dbReference type="ARBA" id="ARBA00011985"/>
    </source>
</evidence>
<dbReference type="InterPro" id="IPR005269">
    <property type="entry name" value="LOG"/>
</dbReference>
<dbReference type="Proteomes" id="UP000648801">
    <property type="component" value="Unassembled WGS sequence"/>
</dbReference>
<feature type="region of interest" description="Disordered" evidence="4">
    <location>
        <begin position="303"/>
        <end position="330"/>
    </location>
</feature>
<reference evidence="5" key="1">
    <citation type="journal article" date="2014" name="Int. J. Syst. Evol. Microbiol.">
        <title>Complete genome sequence of Corynebacterium casei LMG S-19264T (=DSM 44701T), isolated from a smear-ripened cheese.</title>
        <authorList>
            <consortium name="US DOE Joint Genome Institute (JGI-PGF)"/>
            <person name="Walter F."/>
            <person name="Albersmeier A."/>
            <person name="Kalinowski J."/>
            <person name="Ruckert C."/>
        </authorList>
    </citation>
    <scope>NUCLEOTIDE SEQUENCE</scope>
    <source>
        <strain evidence="5">CGMCC 1.15447</strain>
    </source>
</reference>
<comment type="catalytic activity">
    <reaction evidence="1">
        <text>AMP + H2O = D-ribose 5-phosphate + adenine</text>
        <dbReference type="Rhea" id="RHEA:20129"/>
        <dbReference type="ChEBI" id="CHEBI:15377"/>
        <dbReference type="ChEBI" id="CHEBI:16708"/>
        <dbReference type="ChEBI" id="CHEBI:78346"/>
        <dbReference type="ChEBI" id="CHEBI:456215"/>
        <dbReference type="EC" id="3.2.2.4"/>
    </reaction>
</comment>
<proteinExistence type="predicted"/>
<dbReference type="NCBIfam" id="TIGR00730">
    <property type="entry name" value="Rossman fold protein, TIGR00730 family"/>
    <property type="match status" value="1"/>
</dbReference>
<dbReference type="GO" id="GO:0009691">
    <property type="term" value="P:cytokinin biosynthetic process"/>
    <property type="evidence" value="ECO:0007669"/>
    <property type="project" value="InterPro"/>
</dbReference>
<name>A0A916RZF2_9BACT</name>
<feature type="region of interest" description="Disordered" evidence="4">
    <location>
        <begin position="78"/>
        <end position="100"/>
    </location>
</feature>
<evidence type="ECO:0000256" key="3">
    <source>
        <dbReference type="ARBA" id="ARBA00031983"/>
    </source>
</evidence>
<organism evidence="5 6">
    <name type="scientific">Edaphobacter acidisoli</name>
    <dbReference type="NCBI Taxonomy" id="2040573"/>
    <lineage>
        <taxon>Bacteria</taxon>
        <taxon>Pseudomonadati</taxon>
        <taxon>Acidobacteriota</taxon>
        <taxon>Terriglobia</taxon>
        <taxon>Terriglobales</taxon>
        <taxon>Acidobacteriaceae</taxon>
        <taxon>Edaphobacter</taxon>
    </lineage>
</organism>
<comment type="caution">
    <text evidence="5">The sequence shown here is derived from an EMBL/GenBank/DDBJ whole genome shotgun (WGS) entry which is preliminary data.</text>
</comment>
<keyword evidence="6" id="KW-1185">Reference proteome</keyword>
<evidence type="ECO:0000313" key="6">
    <source>
        <dbReference type="Proteomes" id="UP000648801"/>
    </source>
</evidence>
<accession>A0A916RZF2</accession>
<dbReference type="SUPFAM" id="SSF102405">
    <property type="entry name" value="MCP/YpsA-like"/>
    <property type="match status" value="1"/>
</dbReference>
<dbReference type="PANTHER" id="PTHR43393">
    <property type="entry name" value="CYTOKININ RIBOSIDE 5'-MONOPHOSPHATE PHOSPHORIBOHYDROLASE"/>
    <property type="match status" value="1"/>
</dbReference>
<dbReference type="GO" id="GO:0005829">
    <property type="term" value="C:cytosol"/>
    <property type="evidence" value="ECO:0007669"/>
    <property type="project" value="TreeGrafter"/>
</dbReference>
<dbReference type="GO" id="GO:0008714">
    <property type="term" value="F:AMP nucleosidase activity"/>
    <property type="evidence" value="ECO:0007669"/>
    <property type="project" value="UniProtKB-EC"/>
</dbReference>
<feature type="compositionally biased region" description="Basic and acidic residues" evidence="4">
    <location>
        <begin position="303"/>
        <end position="312"/>
    </location>
</feature>
<dbReference type="EC" id="3.2.2.4" evidence="2"/>
<dbReference type="InterPro" id="IPR052341">
    <property type="entry name" value="LOG_family_nucleotidases"/>
</dbReference>
<evidence type="ECO:0000256" key="1">
    <source>
        <dbReference type="ARBA" id="ARBA00000274"/>
    </source>
</evidence>
<dbReference type="Pfam" id="PF03641">
    <property type="entry name" value="Lysine_decarbox"/>
    <property type="match status" value="1"/>
</dbReference>
<dbReference type="AlphaFoldDB" id="A0A916RZF2"/>
<feature type="compositionally biased region" description="Basic and acidic residues" evidence="4">
    <location>
        <begin position="85"/>
        <end position="100"/>
    </location>
</feature>
<evidence type="ECO:0000256" key="4">
    <source>
        <dbReference type="SAM" id="MobiDB-lite"/>
    </source>
</evidence>
<sequence length="330" mass="36996">MNTNPDDLKELESAPLAYENSDFINSPDGRILRILAEYQEPMARFRRERIQDTVVFFGSARFRALDVANSALELLENTGSAQPAPKHEQPASRDEIEKGEASAQKLKLAEAAVEMARYYEDARKLAGMLASWSASLPGRRHRFVITSGGGPGIMEAANRGAHEAGCKTIGLNIKLPFEQHPNPYITPALNFDFHYFFMRKYWFAYLAKALVVFPGGFGTLDEMFEVLTLAQTKKLAKKITVVVYGSSYWKNVINLDLLAEKGAIARSDLDLFQFADTPEDAFAMLKKGLTENHLESEYEREQRRLEAERIPDEPAPSAQEMLGPDIAKTL</sequence>
<gene>
    <name evidence="5" type="ORF">GCM10011507_27370</name>
</gene>
<evidence type="ECO:0000313" key="5">
    <source>
        <dbReference type="EMBL" id="GGA74488.1"/>
    </source>
</evidence>
<dbReference type="PANTHER" id="PTHR43393:SF3">
    <property type="entry name" value="LYSINE DECARBOXYLASE-LIKE PROTEIN"/>
    <property type="match status" value="1"/>
</dbReference>
<dbReference type="Gene3D" id="3.40.50.450">
    <property type="match status" value="1"/>
</dbReference>